<dbReference type="EMBL" id="FOKJ01000186">
    <property type="protein sequence ID" value="SFB65172.1"/>
    <property type="molecule type" value="Genomic_DNA"/>
</dbReference>
<keyword evidence="1" id="KW-0808">Transferase</keyword>
<sequence length="57" mass="5951">MFLVCGEVLFDFFIEPTHSAPPRQVGFKAIAGGSPFNVAVGLSRLGIEAALLTGIST</sequence>
<dbReference type="InterPro" id="IPR029056">
    <property type="entry name" value="Ribokinase-like"/>
</dbReference>
<reference evidence="1 2" key="1">
    <citation type="submission" date="2016-10" db="EMBL/GenBank/DDBJ databases">
        <authorList>
            <person name="Varghese N."/>
            <person name="Submissions S."/>
        </authorList>
    </citation>
    <scope>NUCLEOTIDE SEQUENCE [LARGE SCALE GENOMIC DNA]</scope>
    <source>
        <strain evidence="1 2">DSM 282</strain>
    </source>
</reference>
<gene>
    <name evidence="1" type="ORF">SAMN04244571_04780</name>
</gene>
<dbReference type="Proteomes" id="UP000198861">
    <property type="component" value="Unassembled WGS sequence"/>
</dbReference>
<keyword evidence="1" id="KW-0418">Kinase</keyword>
<evidence type="ECO:0000313" key="1">
    <source>
        <dbReference type="EMBL" id="SFB65172.1"/>
    </source>
</evidence>
<dbReference type="Gene3D" id="3.40.1190.20">
    <property type="match status" value="1"/>
</dbReference>
<evidence type="ECO:0000313" key="2">
    <source>
        <dbReference type="Proteomes" id="UP000198861"/>
    </source>
</evidence>
<proteinExistence type="predicted"/>
<protein>
    <submittedName>
        <fullName evidence="1">PfkB family carbohydrate kinase</fullName>
    </submittedName>
</protein>
<name>A0A1I1CSX2_9GAMM</name>
<keyword evidence="2" id="KW-1185">Reference proteome</keyword>
<comment type="caution">
    <text evidence="1">The sequence shown here is derived from an EMBL/GenBank/DDBJ whole genome shotgun (WGS) entry which is preliminary data.</text>
</comment>
<feature type="non-terminal residue" evidence="1">
    <location>
        <position position="57"/>
    </location>
</feature>
<dbReference type="SUPFAM" id="SSF53613">
    <property type="entry name" value="Ribokinase-like"/>
    <property type="match status" value="1"/>
</dbReference>
<accession>A0A1I1CSX2</accession>
<dbReference type="GO" id="GO:0016301">
    <property type="term" value="F:kinase activity"/>
    <property type="evidence" value="ECO:0007669"/>
    <property type="project" value="UniProtKB-KW"/>
</dbReference>
<organism evidence="1 2">
    <name type="scientific">Azotobacter beijerinckii</name>
    <dbReference type="NCBI Taxonomy" id="170623"/>
    <lineage>
        <taxon>Bacteria</taxon>
        <taxon>Pseudomonadati</taxon>
        <taxon>Pseudomonadota</taxon>
        <taxon>Gammaproteobacteria</taxon>
        <taxon>Pseudomonadales</taxon>
        <taxon>Pseudomonadaceae</taxon>
        <taxon>Azotobacter</taxon>
    </lineage>
</organism>